<evidence type="ECO:0000313" key="3">
    <source>
        <dbReference type="Proteomes" id="UP001165083"/>
    </source>
</evidence>
<comment type="caution">
    <text evidence="2">The sequence shown here is derived from an EMBL/GenBank/DDBJ whole genome shotgun (WGS) entry which is preliminary data.</text>
</comment>
<organism evidence="2 3">
    <name type="scientific">Phytophthora lilii</name>
    <dbReference type="NCBI Taxonomy" id="2077276"/>
    <lineage>
        <taxon>Eukaryota</taxon>
        <taxon>Sar</taxon>
        <taxon>Stramenopiles</taxon>
        <taxon>Oomycota</taxon>
        <taxon>Peronosporomycetes</taxon>
        <taxon>Peronosporales</taxon>
        <taxon>Peronosporaceae</taxon>
        <taxon>Phytophthora</taxon>
    </lineage>
</organism>
<evidence type="ECO:0000313" key="2">
    <source>
        <dbReference type="EMBL" id="GMF18197.1"/>
    </source>
</evidence>
<sequence>METLRRWSSCAATGPSGTRRASPVRQQKSRQAARWQHFSPKSDIALSSAAYCGGGRPTGGRAAPRGQWRHAQPAGEEAPLHASDAGAGPTATEL</sequence>
<dbReference type="Proteomes" id="UP001165083">
    <property type="component" value="Unassembled WGS sequence"/>
</dbReference>
<name>A0A9W6WUI9_9STRA</name>
<gene>
    <name evidence="2" type="ORF">Plil01_000677100</name>
</gene>
<dbReference type="EMBL" id="BSXW01000309">
    <property type="protein sequence ID" value="GMF18197.1"/>
    <property type="molecule type" value="Genomic_DNA"/>
</dbReference>
<keyword evidence="3" id="KW-1185">Reference proteome</keyword>
<dbReference type="AlphaFoldDB" id="A0A9W6WUI9"/>
<proteinExistence type="predicted"/>
<protein>
    <submittedName>
        <fullName evidence="2">Unnamed protein product</fullName>
    </submittedName>
</protein>
<accession>A0A9W6WUI9</accession>
<reference evidence="2" key="1">
    <citation type="submission" date="2023-04" db="EMBL/GenBank/DDBJ databases">
        <title>Phytophthora lilii NBRC 32176.</title>
        <authorList>
            <person name="Ichikawa N."/>
            <person name="Sato H."/>
            <person name="Tonouchi N."/>
        </authorList>
    </citation>
    <scope>NUCLEOTIDE SEQUENCE</scope>
    <source>
        <strain evidence="2">NBRC 32176</strain>
    </source>
</reference>
<feature type="region of interest" description="Disordered" evidence="1">
    <location>
        <begin position="1"/>
        <end position="94"/>
    </location>
</feature>
<evidence type="ECO:0000256" key="1">
    <source>
        <dbReference type="SAM" id="MobiDB-lite"/>
    </source>
</evidence>